<dbReference type="PANTHER" id="PTHR11439">
    <property type="entry name" value="GAG-POL-RELATED RETROTRANSPOSON"/>
    <property type="match status" value="1"/>
</dbReference>
<dbReference type="AlphaFoldDB" id="A0A1S3VV41"/>
<dbReference type="OrthoDB" id="414945at2759"/>
<organism evidence="1 2">
    <name type="scientific">Vigna radiata var. radiata</name>
    <name type="common">Mung bean</name>
    <name type="synonym">Phaseolus aureus</name>
    <dbReference type="NCBI Taxonomy" id="3916"/>
    <lineage>
        <taxon>Eukaryota</taxon>
        <taxon>Viridiplantae</taxon>
        <taxon>Streptophyta</taxon>
        <taxon>Embryophyta</taxon>
        <taxon>Tracheophyta</taxon>
        <taxon>Spermatophyta</taxon>
        <taxon>Magnoliopsida</taxon>
        <taxon>eudicotyledons</taxon>
        <taxon>Gunneridae</taxon>
        <taxon>Pentapetalae</taxon>
        <taxon>rosids</taxon>
        <taxon>fabids</taxon>
        <taxon>Fabales</taxon>
        <taxon>Fabaceae</taxon>
        <taxon>Papilionoideae</taxon>
        <taxon>50 kb inversion clade</taxon>
        <taxon>NPAAA clade</taxon>
        <taxon>indigoferoid/millettioid clade</taxon>
        <taxon>Phaseoleae</taxon>
        <taxon>Vigna</taxon>
    </lineage>
</organism>
<dbReference type="KEGG" id="vra:106778782"/>
<proteinExistence type="predicted"/>
<dbReference type="Proteomes" id="UP000087766">
    <property type="component" value="Unplaced"/>
</dbReference>
<protein>
    <submittedName>
        <fullName evidence="2">Uncharacterized protein LOC106778782</fullName>
    </submittedName>
</protein>
<dbReference type="CDD" id="cd09272">
    <property type="entry name" value="RNase_HI_RT_Ty1"/>
    <property type="match status" value="1"/>
</dbReference>
<dbReference type="SUPFAM" id="SSF56672">
    <property type="entry name" value="DNA/RNA polymerases"/>
    <property type="match status" value="1"/>
</dbReference>
<evidence type="ECO:0000313" key="1">
    <source>
        <dbReference type="Proteomes" id="UP000087766"/>
    </source>
</evidence>
<sequence length="125" mass="14146">MDPNTKLLQKQGEPMSNPEKYRRLVGKLNYLTVTRPDISFAVSVVSQFLNSTCEDHWNVGSPSDRRSTSGYCVSIGGNLISWKSKKQCVVARSSAEAKYRVMTLATCELVWLKQLLKDLQFRDVT</sequence>
<gene>
    <name evidence="2" type="primary">LOC106778782</name>
</gene>
<reference evidence="2" key="1">
    <citation type="submission" date="2025-08" db="UniProtKB">
        <authorList>
            <consortium name="RefSeq"/>
        </authorList>
    </citation>
    <scope>IDENTIFICATION</scope>
    <source>
        <tissue evidence="2">Leaf</tissue>
    </source>
</reference>
<dbReference type="InterPro" id="IPR043502">
    <property type="entry name" value="DNA/RNA_pol_sf"/>
</dbReference>
<evidence type="ECO:0000313" key="2">
    <source>
        <dbReference type="RefSeq" id="XP_014522256.1"/>
    </source>
</evidence>
<dbReference type="PANTHER" id="PTHR11439:SF485">
    <property type="entry name" value="REVERSE TRANSCRIPTASE TY1_COPIA-TYPE DOMAIN-CONTAINING PROTEIN"/>
    <property type="match status" value="1"/>
</dbReference>
<accession>A0A1S3VV41</accession>
<dbReference type="RefSeq" id="XP_014522256.1">
    <property type="nucleotide sequence ID" value="XM_014666770.1"/>
</dbReference>
<dbReference type="GeneID" id="106778782"/>
<dbReference type="STRING" id="3916.A0A1S3VV41"/>
<keyword evidence="1" id="KW-1185">Reference proteome</keyword>
<name>A0A1S3VV41_VIGRR</name>